<reference evidence="2 3" key="1">
    <citation type="submission" date="2022-04" db="EMBL/GenBank/DDBJ databases">
        <title>Genome draft of Actinomadura sp. ATCC 31491.</title>
        <authorList>
            <person name="Shi X."/>
            <person name="Du Y."/>
        </authorList>
    </citation>
    <scope>NUCLEOTIDE SEQUENCE [LARGE SCALE GENOMIC DNA]</scope>
    <source>
        <strain evidence="2 3">ATCC 31491</strain>
    </source>
</reference>
<name>A0ABT0G1L8_9ACTN</name>
<dbReference type="EMBL" id="JAKRKC020000002">
    <property type="protein sequence ID" value="MCK2218298.1"/>
    <property type="molecule type" value="Genomic_DNA"/>
</dbReference>
<accession>A0ABT0G1L8</accession>
<sequence length="137" mass="14178">MSFLSRARGRVLALTLALPAAVLPGVAPPALAAAARADQNYVVEVQNYSSQGFDEMVLAVSRFSNPAPELMSRPGVPPFTVVSFDLGPCGDVRQYAVSGLVGGERLFTTGDVDGDPIGCNDVITIGDRTGALAGNAR</sequence>
<feature type="chain" id="PRO_5045724131" evidence="1">
    <location>
        <begin position="33"/>
        <end position="137"/>
    </location>
</feature>
<protein>
    <submittedName>
        <fullName evidence="2">Uncharacterized protein</fullName>
    </submittedName>
</protein>
<dbReference type="RefSeq" id="WP_242381360.1">
    <property type="nucleotide sequence ID" value="NZ_JAKRKC020000002.1"/>
</dbReference>
<keyword evidence="3" id="KW-1185">Reference proteome</keyword>
<organism evidence="2 3">
    <name type="scientific">Actinomadura luzonensis</name>
    <dbReference type="NCBI Taxonomy" id="2805427"/>
    <lineage>
        <taxon>Bacteria</taxon>
        <taxon>Bacillati</taxon>
        <taxon>Actinomycetota</taxon>
        <taxon>Actinomycetes</taxon>
        <taxon>Streptosporangiales</taxon>
        <taxon>Thermomonosporaceae</taxon>
        <taxon>Actinomadura</taxon>
    </lineage>
</organism>
<evidence type="ECO:0000313" key="3">
    <source>
        <dbReference type="Proteomes" id="UP001317259"/>
    </source>
</evidence>
<gene>
    <name evidence="2" type="ORF">MF672_031575</name>
</gene>
<keyword evidence="1" id="KW-0732">Signal</keyword>
<dbReference type="Proteomes" id="UP001317259">
    <property type="component" value="Unassembled WGS sequence"/>
</dbReference>
<evidence type="ECO:0000256" key="1">
    <source>
        <dbReference type="SAM" id="SignalP"/>
    </source>
</evidence>
<feature type="signal peptide" evidence="1">
    <location>
        <begin position="1"/>
        <end position="32"/>
    </location>
</feature>
<comment type="caution">
    <text evidence="2">The sequence shown here is derived from an EMBL/GenBank/DDBJ whole genome shotgun (WGS) entry which is preliminary data.</text>
</comment>
<proteinExistence type="predicted"/>
<evidence type="ECO:0000313" key="2">
    <source>
        <dbReference type="EMBL" id="MCK2218298.1"/>
    </source>
</evidence>